<dbReference type="EMBL" id="PGFZ01000006">
    <property type="protein sequence ID" value="POZ51461.1"/>
    <property type="molecule type" value="Genomic_DNA"/>
</dbReference>
<dbReference type="InterPro" id="IPR051686">
    <property type="entry name" value="Lipoprotein_DolP"/>
</dbReference>
<gene>
    <name evidence="3" type="ORF">AADEFJLK_02911</name>
    <name evidence="2" type="ORF">CEK71_11305</name>
</gene>
<dbReference type="SMART" id="SM00749">
    <property type="entry name" value="BON"/>
    <property type="match status" value="1"/>
</dbReference>
<reference evidence="3 5" key="2">
    <citation type="submission" date="2017-11" db="EMBL/GenBank/DDBJ databases">
        <title>Draft Genome Sequence of Methylobacter psychrotolerans Sph1T, an Obligate Methanotroph from Low-Temperature Environments.</title>
        <authorList>
            <person name="Oshkin I.Y."/>
            <person name="Miroshnikov K."/>
            <person name="Belova S.E."/>
            <person name="Korzhenkov A."/>
            <person name="Toshchakov S.V."/>
            <person name="Dedysh S.N."/>
        </authorList>
    </citation>
    <scope>NUCLEOTIDE SEQUENCE [LARGE SCALE GENOMIC DNA]</scope>
    <source>
        <strain evidence="3 5">Sph1</strain>
    </source>
</reference>
<dbReference type="Gene3D" id="3.30.1340.30">
    <property type="match status" value="1"/>
</dbReference>
<evidence type="ECO:0000313" key="2">
    <source>
        <dbReference type="EMBL" id="ASF46610.1"/>
    </source>
</evidence>
<dbReference type="InterPro" id="IPR014004">
    <property type="entry name" value="Transpt-assoc_nodulatn_dom_bac"/>
</dbReference>
<organism evidence="2 4">
    <name type="scientific">Methylovulum psychrotolerans</name>
    <dbReference type="NCBI Taxonomy" id="1704499"/>
    <lineage>
        <taxon>Bacteria</taxon>
        <taxon>Pseudomonadati</taxon>
        <taxon>Pseudomonadota</taxon>
        <taxon>Gammaproteobacteria</taxon>
        <taxon>Methylococcales</taxon>
        <taxon>Methylococcaceae</taxon>
        <taxon>Methylovulum</taxon>
    </lineage>
</organism>
<protein>
    <submittedName>
        <fullName evidence="3">BON domain-containing protein</fullName>
    </submittedName>
    <submittedName>
        <fullName evidence="2">Transporter</fullName>
    </submittedName>
</protein>
<dbReference type="Proteomes" id="UP000237423">
    <property type="component" value="Unassembled WGS sequence"/>
</dbReference>
<dbReference type="PANTHER" id="PTHR34606:SF15">
    <property type="entry name" value="BON DOMAIN-CONTAINING PROTEIN"/>
    <property type="match status" value="1"/>
</dbReference>
<dbReference type="PROSITE" id="PS50914">
    <property type="entry name" value="BON"/>
    <property type="match status" value="1"/>
</dbReference>
<accession>A0A1Z4BZC1</accession>
<dbReference type="KEGG" id="mpsy:CEK71_11305"/>
<evidence type="ECO:0000259" key="1">
    <source>
        <dbReference type="PROSITE" id="PS50914"/>
    </source>
</evidence>
<dbReference type="OrthoDB" id="5569442at2"/>
<keyword evidence="4" id="KW-1185">Reference proteome</keyword>
<evidence type="ECO:0000313" key="5">
    <source>
        <dbReference type="Proteomes" id="UP000237423"/>
    </source>
</evidence>
<sequence length="159" mass="16523">MNTTNSYLYKIAAHNFLILACASCLGFGLAGCQPEGSAEKTGKKIDKAVGQVKQKIGDTTEKAGDELTEAKQSAKNKADIAEEYIDDAMITLKVKAALGNDAILKASHIEVVTANGVVTLSGTVDSEPSLGRAMEVAGSQAHVKSVQTQLIVDANAGSK</sequence>
<dbReference type="Proteomes" id="UP000197019">
    <property type="component" value="Chromosome"/>
</dbReference>
<dbReference type="PANTHER" id="PTHR34606">
    <property type="entry name" value="BON DOMAIN-CONTAINING PROTEIN"/>
    <property type="match status" value="1"/>
</dbReference>
<feature type="domain" description="BON" evidence="1">
    <location>
        <begin position="86"/>
        <end position="154"/>
    </location>
</feature>
<proteinExistence type="predicted"/>
<reference evidence="2 4" key="1">
    <citation type="submission" date="2017-06" db="EMBL/GenBank/DDBJ databases">
        <title>Genome Sequencing of the methanotroph Methylovulum psychrotolerants str. HV10-M2 isolated from a high-altitude environment.</title>
        <authorList>
            <person name="Mateos-Rivera A."/>
        </authorList>
    </citation>
    <scope>NUCLEOTIDE SEQUENCE [LARGE SCALE GENOMIC DNA]</scope>
    <source>
        <strain evidence="2 4">HV10_M2</strain>
    </source>
</reference>
<evidence type="ECO:0000313" key="4">
    <source>
        <dbReference type="Proteomes" id="UP000197019"/>
    </source>
</evidence>
<dbReference type="InterPro" id="IPR007055">
    <property type="entry name" value="BON_dom"/>
</dbReference>
<dbReference type="AlphaFoldDB" id="A0A1Z4BZC1"/>
<dbReference type="Pfam" id="PF04972">
    <property type="entry name" value="BON"/>
    <property type="match status" value="1"/>
</dbReference>
<dbReference type="RefSeq" id="WP_088619482.1">
    <property type="nucleotide sequence ID" value="NZ_CP022129.1"/>
</dbReference>
<name>A0A1Z4BZC1_9GAMM</name>
<evidence type="ECO:0000313" key="3">
    <source>
        <dbReference type="EMBL" id="POZ51461.1"/>
    </source>
</evidence>
<dbReference type="EMBL" id="CP022129">
    <property type="protein sequence ID" value="ASF46610.1"/>
    <property type="molecule type" value="Genomic_DNA"/>
</dbReference>